<evidence type="ECO:0000256" key="10">
    <source>
        <dbReference type="SAM" id="MobiDB-lite"/>
    </source>
</evidence>
<reference evidence="11 13" key="1">
    <citation type="submission" date="2024-04" db="EMBL/GenBank/DDBJ databases">
        <title>Genome assembly C_amara_ONT_v2.</title>
        <authorList>
            <person name="Yant L."/>
            <person name="Moore C."/>
            <person name="Slenker M."/>
        </authorList>
    </citation>
    <scope>NUCLEOTIDE SEQUENCE [LARGE SCALE GENOMIC DNA]</scope>
    <source>
        <tissue evidence="11">Leaf</tissue>
    </source>
</reference>
<dbReference type="GO" id="GO:0003723">
    <property type="term" value="F:RNA binding"/>
    <property type="evidence" value="ECO:0007669"/>
    <property type="project" value="UniProtKB-KW"/>
</dbReference>
<feature type="compositionally biased region" description="Gly residues" evidence="10">
    <location>
        <begin position="21"/>
        <end position="38"/>
    </location>
</feature>
<comment type="similarity">
    <text evidence="7 9">Belongs to the GAR1 family.</text>
</comment>
<evidence type="ECO:0000256" key="6">
    <source>
        <dbReference type="ARBA" id="ARBA00023274"/>
    </source>
</evidence>
<keyword evidence="13" id="KW-1185">Reference proteome</keyword>
<evidence type="ECO:0000313" key="11">
    <source>
        <dbReference type="EMBL" id="KAL1195549.1"/>
    </source>
</evidence>
<gene>
    <name evidence="12" type="ORF">V5N11_026519</name>
    <name evidence="11" type="ORF">V5N11_030815</name>
</gene>
<keyword evidence="6 9" id="KW-0687">Ribonucleoprotein</keyword>
<evidence type="ECO:0000256" key="9">
    <source>
        <dbReference type="RuleBase" id="RU364004"/>
    </source>
</evidence>
<comment type="function">
    <text evidence="8">Required for ribosome biogenesis. Part of a complex which catalyzes pseudouridylation of rRNA. This involves the isomerization of uridine such that the ribose is subsequently attached to C5, instead of the normal N1. Pseudouridine ('psi') residues may serve to stabilize the conformation of rRNAs.</text>
</comment>
<comment type="subcellular location">
    <subcellularLocation>
        <location evidence="1 9">Nucleus</location>
        <location evidence="1 9">Nucleolus</location>
    </subcellularLocation>
</comment>
<evidence type="ECO:0000313" key="13">
    <source>
        <dbReference type="Proteomes" id="UP001558713"/>
    </source>
</evidence>
<dbReference type="InterPro" id="IPR038664">
    <property type="entry name" value="Gar1/Naf1_Cbf5-bd_sf"/>
</dbReference>
<dbReference type="PANTHER" id="PTHR23237:SF6">
    <property type="entry name" value="H_ACA RIBONUCLEOPROTEIN COMPLEX SUBUNIT 1"/>
    <property type="match status" value="1"/>
</dbReference>
<dbReference type="FunFam" id="2.40.10.230:FF:000001">
    <property type="entry name" value="H/ACA ribonucleoprotein complex subunit"/>
    <property type="match status" value="1"/>
</dbReference>
<dbReference type="InterPro" id="IPR007504">
    <property type="entry name" value="H/ACA_rnp_Gar1/Naf1"/>
</dbReference>
<evidence type="ECO:0000256" key="7">
    <source>
        <dbReference type="ARBA" id="ARBA00038293"/>
    </source>
</evidence>
<name>A0ABD0ZY08_CARAN</name>
<dbReference type="Gene3D" id="2.40.10.230">
    <property type="entry name" value="Probable tRNA pseudouridine synthase domain"/>
    <property type="match status" value="1"/>
</dbReference>
<dbReference type="EMBL" id="JBANAX010000727">
    <property type="protein sequence ID" value="KAL1195549.1"/>
    <property type="molecule type" value="Genomic_DNA"/>
</dbReference>
<protein>
    <recommendedName>
        <fullName evidence="9">H/ACA ribonucleoprotein complex subunit</fullName>
    </recommendedName>
</protein>
<evidence type="ECO:0000256" key="3">
    <source>
        <dbReference type="ARBA" id="ARBA00022552"/>
    </source>
</evidence>
<evidence type="ECO:0000256" key="8">
    <source>
        <dbReference type="ARBA" id="ARBA00059623"/>
    </source>
</evidence>
<keyword evidence="4 9" id="KW-0694">RNA-binding</keyword>
<keyword evidence="3 9" id="KW-0698">rRNA processing</keyword>
<dbReference type="SUPFAM" id="SSF50447">
    <property type="entry name" value="Translation proteins"/>
    <property type="match status" value="1"/>
</dbReference>
<feature type="compositionally biased region" description="Gly residues" evidence="10">
    <location>
        <begin position="1"/>
        <end position="12"/>
    </location>
</feature>
<dbReference type="PANTHER" id="PTHR23237">
    <property type="entry name" value="NUCLEOLAR PROTEIN FAMILY A MEMBER 1 SNORNP PROTEIN GAR1"/>
    <property type="match status" value="1"/>
</dbReference>
<evidence type="ECO:0000256" key="4">
    <source>
        <dbReference type="ARBA" id="ARBA00022884"/>
    </source>
</evidence>
<feature type="region of interest" description="Disordered" evidence="10">
    <location>
        <begin position="1"/>
        <end position="46"/>
    </location>
</feature>
<dbReference type="GO" id="GO:1990904">
    <property type="term" value="C:ribonucleoprotein complex"/>
    <property type="evidence" value="ECO:0007669"/>
    <property type="project" value="UniProtKB-KW"/>
</dbReference>
<dbReference type="EMBL" id="JBANAX010000392">
    <property type="protein sequence ID" value="KAL1210751.1"/>
    <property type="molecule type" value="Genomic_DNA"/>
</dbReference>
<keyword evidence="2 9" id="KW-0690">Ribosome biogenesis</keyword>
<comment type="subunit">
    <text evidence="9">Component of the small nucleolar ribonucleoprotein particles containing H/ACA-type snoRNAs (H/ACA snoRNPs).</text>
</comment>
<organism evidence="11 13">
    <name type="scientific">Cardamine amara subsp. amara</name>
    <dbReference type="NCBI Taxonomy" id="228776"/>
    <lineage>
        <taxon>Eukaryota</taxon>
        <taxon>Viridiplantae</taxon>
        <taxon>Streptophyta</taxon>
        <taxon>Embryophyta</taxon>
        <taxon>Tracheophyta</taxon>
        <taxon>Spermatophyta</taxon>
        <taxon>Magnoliopsida</taxon>
        <taxon>eudicotyledons</taxon>
        <taxon>Gunneridae</taxon>
        <taxon>Pentapetalae</taxon>
        <taxon>rosids</taxon>
        <taxon>malvids</taxon>
        <taxon>Brassicales</taxon>
        <taxon>Brassicaceae</taxon>
        <taxon>Cardamineae</taxon>
        <taxon>Cardamine</taxon>
    </lineage>
</organism>
<comment type="function">
    <text evidence="9">Required for ribosome biogenesis. Part of a complex which catalyzes pseudouridylation of rRNA. This involves the isomerization of uridine such that the ribose is subsequently attached to C5, instead of the normal N1. Pseudouridine ("psi") residues may serve to stabilize the conformation of rRNAs.</text>
</comment>
<accession>A0ABD0ZY08</accession>
<comment type="caution">
    <text evidence="11">The sequence shown here is derived from an EMBL/GenBank/DDBJ whole genome shotgun (WGS) entry which is preliminary data.</text>
</comment>
<evidence type="ECO:0000313" key="12">
    <source>
        <dbReference type="EMBL" id="KAL1210751.1"/>
    </source>
</evidence>
<feature type="compositionally biased region" description="Gly residues" evidence="10">
    <location>
        <begin position="141"/>
        <end position="185"/>
    </location>
</feature>
<keyword evidence="5 9" id="KW-0539">Nucleus</keyword>
<evidence type="ECO:0000256" key="2">
    <source>
        <dbReference type="ARBA" id="ARBA00022517"/>
    </source>
</evidence>
<evidence type="ECO:0000256" key="1">
    <source>
        <dbReference type="ARBA" id="ARBA00004604"/>
    </source>
</evidence>
<dbReference type="Pfam" id="PF04410">
    <property type="entry name" value="Gar1"/>
    <property type="match status" value="1"/>
</dbReference>
<feature type="region of interest" description="Disordered" evidence="10">
    <location>
        <begin position="134"/>
        <end position="194"/>
    </location>
</feature>
<dbReference type="InterPro" id="IPR009000">
    <property type="entry name" value="Transl_B-barrel_sf"/>
</dbReference>
<proteinExistence type="inferred from homology"/>
<sequence>MRPPRGGGSFRGRGGRDGGRRGGGGHFGSGGRGGGRSGGYRDEGPPSEVVEVATFLHACEGDAVTKLSSEKIPYFNAPIYLQNKTQIGKVDEIFGPINESLFSIKMMEGIVATSYVQGDKFYIDPSKLLPLARFLPQPKGQSGGRGGARGGGRGAPRGRGGSFGRGRGPPRGGGRGGFQPRGGARGSFRGRGRG</sequence>
<evidence type="ECO:0000256" key="5">
    <source>
        <dbReference type="ARBA" id="ARBA00023242"/>
    </source>
</evidence>
<dbReference type="GO" id="GO:0006364">
    <property type="term" value="P:rRNA processing"/>
    <property type="evidence" value="ECO:0007669"/>
    <property type="project" value="UniProtKB-KW"/>
</dbReference>
<dbReference type="AlphaFoldDB" id="A0ABD0ZY08"/>
<dbReference type="GO" id="GO:0005730">
    <property type="term" value="C:nucleolus"/>
    <property type="evidence" value="ECO:0007669"/>
    <property type="project" value="UniProtKB-SubCell"/>
</dbReference>
<dbReference type="Proteomes" id="UP001558713">
    <property type="component" value="Unassembled WGS sequence"/>
</dbReference>